<dbReference type="Proteomes" id="UP001163687">
    <property type="component" value="Chromosome"/>
</dbReference>
<feature type="domain" description="DAHP synthase ferredoxin-like" evidence="3">
    <location>
        <begin position="1"/>
        <end position="70"/>
    </location>
</feature>
<reference evidence="4" key="1">
    <citation type="submission" date="2022-03" db="EMBL/GenBank/DDBJ databases">
        <title>Complete genome sequence of Caldinitratiruptor microaerophilus.</title>
        <authorList>
            <person name="Mukaiyama R."/>
            <person name="Nishiyama T."/>
            <person name="Ueda K."/>
        </authorList>
    </citation>
    <scope>NUCLEOTIDE SEQUENCE</scope>
    <source>
        <strain evidence="4">JCM 16183</strain>
    </source>
</reference>
<dbReference type="Pfam" id="PF18152">
    <property type="entry name" value="DAHP_snth_FXD"/>
    <property type="match status" value="1"/>
</dbReference>
<proteinExistence type="predicted"/>
<dbReference type="InterPro" id="IPR052899">
    <property type="entry name" value="Class-I_DAHP_synthase"/>
</dbReference>
<dbReference type="Gene3D" id="3.30.70.1140">
    <property type="entry name" value="Phospho-2-dehydro-3-deoxyheptonate aldolase, domain 1"/>
    <property type="match status" value="1"/>
</dbReference>
<dbReference type="InterPro" id="IPR006268">
    <property type="entry name" value="DAHP_syn_2"/>
</dbReference>
<dbReference type="Pfam" id="PF00793">
    <property type="entry name" value="DAHP_synth_1"/>
    <property type="match status" value="1"/>
</dbReference>
<dbReference type="GO" id="GO:0016740">
    <property type="term" value="F:transferase activity"/>
    <property type="evidence" value="ECO:0007669"/>
    <property type="project" value="UniProtKB-KW"/>
</dbReference>
<evidence type="ECO:0000259" key="3">
    <source>
        <dbReference type="Pfam" id="PF18152"/>
    </source>
</evidence>
<dbReference type="EMBL" id="AP025628">
    <property type="protein sequence ID" value="BDG60631.1"/>
    <property type="molecule type" value="Genomic_DNA"/>
</dbReference>
<dbReference type="PANTHER" id="PTHR43018">
    <property type="entry name" value="PHOSPHO-2-DEHYDRO-3-DEOXYHEPTONATE ALDOLASE"/>
    <property type="match status" value="1"/>
</dbReference>
<dbReference type="InterPro" id="IPR006218">
    <property type="entry name" value="DAHP1/KDSA"/>
</dbReference>
<dbReference type="AlphaFoldDB" id="A0AA35G634"/>
<dbReference type="KEGG" id="cmic:caldi_17210"/>
<accession>A0AA35G634</accession>
<dbReference type="InterPro" id="IPR041071">
    <property type="entry name" value="DAHP_snth_FXD"/>
</dbReference>
<sequence length="360" mass="38159">MIIVMRKGATEEEIADVVERVERAGFGVHLSRGEESTIVGVIGGDRASLEALGSSLEGHPGVARTMRVTKPYKLVSREFHPEDTVVEVGGVRFGGGEVPVIAGPCAVEGRELYLEAAFAAREAGATVLRGGAYKPRSSPYTFQGLGEEGLEILAEARERTGLPVCTEVMDPESVPLVARYADILQVGARNAQNYPLLRALGQIDRPVLLKRGFGTTIEEWLSAAEYILAGGNSQVILCERGIRTFETATRFTLDVAAVPVVRQLTHLPVVVDPSHAAGKRQWVAALARAAVAAGADGLEVEVHPRPDESVSDAAQALSPEAFRQMMDEIAAIAAVLGRRVPLPTAHTRPAAGAPVAPVGD</sequence>
<dbReference type="GO" id="GO:0016832">
    <property type="term" value="F:aldehyde-lyase activity"/>
    <property type="evidence" value="ECO:0007669"/>
    <property type="project" value="InterPro"/>
</dbReference>
<organism evidence="4 5">
    <name type="scientific">Caldinitratiruptor microaerophilus</name>
    <dbReference type="NCBI Taxonomy" id="671077"/>
    <lineage>
        <taxon>Bacteria</taxon>
        <taxon>Bacillati</taxon>
        <taxon>Bacillota</taxon>
        <taxon>Clostridia</taxon>
        <taxon>Eubacteriales</taxon>
        <taxon>Symbiobacteriaceae</taxon>
        <taxon>Caldinitratiruptor</taxon>
    </lineage>
</organism>
<dbReference type="Gene3D" id="3.20.20.70">
    <property type="entry name" value="Aldolase class I"/>
    <property type="match status" value="1"/>
</dbReference>
<dbReference type="NCBIfam" id="NF009239">
    <property type="entry name" value="PRK12595.1"/>
    <property type="match status" value="1"/>
</dbReference>
<dbReference type="NCBIfam" id="NF006421">
    <property type="entry name" value="PRK08673.1"/>
    <property type="match status" value="1"/>
</dbReference>
<evidence type="ECO:0000256" key="1">
    <source>
        <dbReference type="ARBA" id="ARBA00022679"/>
    </source>
</evidence>
<dbReference type="GO" id="GO:0009073">
    <property type="term" value="P:aromatic amino acid family biosynthetic process"/>
    <property type="evidence" value="ECO:0007669"/>
    <property type="project" value="InterPro"/>
</dbReference>
<protein>
    <submittedName>
        <fullName evidence="4">3-deoxy-7-phosphoheptulonate synthase</fullName>
    </submittedName>
</protein>
<dbReference type="PANTHER" id="PTHR43018:SF2">
    <property type="entry name" value="PHOSPHO-2-DEHYDRO-3-DEOXYHEPTONATE ALDOLASE"/>
    <property type="match status" value="1"/>
</dbReference>
<gene>
    <name evidence="4" type="ORF">caldi_17210</name>
</gene>
<evidence type="ECO:0000313" key="4">
    <source>
        <dbReference type="EMBL" id="BDG60631.1"/>
    </source>
</evidence>
<keyword evidence="1" id="KW-0808">Transferase</keyword>
<dbReference type="NCBIfam" id="TIGR01361">
    <property type="entry name" value="DAHP_synth_Bsub"/>
    <property type="match status" value="1"/>
</dbReference>
<name>A0AA35G634_9FIRM</name>
<keyword evidence="5" id="KW-1185">Reference proteome</keyword>
<dbReference type="InterPro" id="IPR013785">
    <property type="entry name" value="Aldolase_TIM"/>
</dbReference>
<feature type="domain" description="DAHP synthetase I/KDSA" evidence="2">
    <location>
        <begin position="90"/>
        <end position="328"/>
    </location>
</feature>
<evidence type="ECO:0000259" key="2">
    <source>
        <dbReference type="Pfam" id="PF00793"/>
    </source>
</evidence>
<dbReference type="SUPFAM" id="SSF51569">
    <property type="entry name" value="Aldolase"/>
    <property type="match status" value="1"/>
</dbReference>
<evidence type="ECO:0000313" key="5">
    <source>
        <dbReference type="Proteomes" id="UP001163687"/>
    </source>
</evidence>